<gene>
    <name evidence="1" type="ORF">DRH29_00110</name>
</gene>
<comment type="caution">
    <text evidence="1">The sequence shown here is derived from an EMBL/GenBank/DDBJ whole genome shotgun (WGS) entry which is preliminary data.</text>
</comment>
<organism evidence="1 2">
    <name type="scientific">candidate division Kazan bacterium</name>
    <dbReference type="NCBI Taxonomy" id="2202143"/>
    <lineage>
        <taxon>Bacteria</taxon>
        <taxon>Bacteria division Kazan-3B-28</taxon>
    </lineage>
</organism>
<evidence type="ECO:0000313" key="1">
    <source>
        <dbReference type="EMBL" id="RLC37811.1"/>
    </source>
</evidence>
<dbReference type="EMBL" id="QMNG01000001">
    <property type="protein sequence ID" value="RLC37811.1"/>
    <property type="molecule type" value="Genomic_DNA"/>
</dbReference>
<evidence type="ECO:0008006" key="3">
    <source>
        <dbReference type="Google" id="ProtNLM"/>
    </source>
</evidence>
<evidence type="ECO:0000313" key="2">
    <source>
        <dbReference type="Proteomes" id="UP000281261"/>
    </source>
</evidence>
<name>A0A420ZDG6_UNCK3</name>
<dbReference type="AlphaFoldDB" id="A0A420ZDG6"/>
<dbReference type="Proteomes" id="UP000281261">
    <property type="component" value="Unassembled WGS sequence"/>
</dbReference>
<reference evidence="1 2" key="1">
    <citation type="submission" date="2018-06" db="EMBL/GenBank/DDBJ databases">
        <title>Extensive metabolic versatility and redundancy in microbially diverse, dynamic hydrothermal sediments.</title>
        <authorList>
            <person name="Dombrowski N."/>
            <person name="Teske A."/>
            <person name="Baker B.J."/>
        </authorList>
    </citation>
    <scope>NUCLEOTIDE SEQUENCE [LARGE SCALE GENOMIC DNA]</scope>
    <source>
        <strain evidence="1">B79_G16</strain>
    </source>
</reference>
<proteinExistence type="predicted"/>
<protein>
    <recommendedName>
        <fullName evidence="3">Apea-like HEPN domain-containing protein</fullName>
    </recommendedName>
</protein>
<sequence>MRINPYKPKDFDEFWESRVNKWMVDGIRSCVVSQTNIGATTLIFCYIDFFGSLLKRRGSPRERFYIMVDKYFAPYNKKYNTYKCTLYENFRCSLVHEGIMKKGTGIFRSDNPEDRDYQHFGNHNGALFLDLIQLSNDFYSAIKDLKRDIDSDKKLKNRVLKRVRDDLKWSLPEEINS</sequence>
<accession>A0A420ZDG6</accession>